<comment type="caution">
    <text evidence="4">The sequence shown here is derived from an EMBL/GenBank/DDBJ whole genome shotgun (WGS) entry which is preliminary data.</text>
</comment>
<accession>A0A0G0I2J4</accession>
<keyword evidence="2" id="KW-0521">NADP</keyword>
<dbReference type="PANTHER" id="PTHR10491">
    <property type="entry name" value="DTDP-4-DEHYDRORHAMNOSE REDUCTASE"/>
    <property type="match status" value="1"/>
</dbReference>
<dbReference type="Gene3D" id="3.40.50.720">
    <property type="entry name" value="NAD(P)-binding Rossmann-like Domain"/>
    <property type="match status" value="1"/>
</dbReference>
<dbReference type="CDD" id="cd05254">
    <property type="entry name" value="dTDP_HR_like_SDR_e"/>
    <property type="match status" value="1"/>
</dbReference>
<dbReference type="InterPro" id="IPR036291">
    <property type="entry name" value="NAD(P)-bd_dom_sf"/>
</dbReference>
<comment type="pathway">
    <text evidence="2">Carbohydrate biosynthesis; dTDP-L-rhamnose biosynthesis.</text>
</comment>
<evidence type="ECO:0000313" key="5">
    <source>
        <dbReference type="Proteomes" id="UP000034508"/>
    </source>
</evidence>
<evidence type="ECO:0000256" key="1">
    <source>
        <dbReference type="ARBA" id="ARBA00010944"/>
    </source>
</evidence>
<dbReference type="PANTHER" id="PTHR10491:SF4">
    <property type="entry name" value="METHIONINE ADENOSYLTRANSFERASE 2 SUBUNIT BETA"/>
    <property type="match status" value="1"/>
</dbReference>
<comment type="similarity">
    <text evidence="1 2">Belongs to the dTDP-4-dehydrorhamnose reductase family.</text>
</comment>
<dbReference type="Proteomes" id="UP000034508">
    <property type="component" value="Unassembled WGS sequence"/>
</dbReference>
<dbReference type="InterPro" id="IPR005913">
    <property type="entry name" value="dTDP_dehydrorham_reduct"/>
</dbReference>
<dbReference type="SUPFAM" id="SSF51735">
    <property type="entry name" value="NAD(P)-binding Rossmann-fold domains"/>
    <property type="match status" value="1"/>
</dbReference>
<dbReference type="GO" id="GO:0005829">
    <property type="term" value="C:cytosol"/>
    <property type="evidence" value="ECO:0007669"/>
    <property type="project" value="TreeGrafter"/>
</dbReference>
<dbReference type="EC" id="1.1.1.133" evidence="2"/>
<protein>
    <recommendedName>
        <fullName evidence="2">dTDP-4-dehydrorhamnose reductase</fullName>
        <ecNumber evidence="2">1.1.1.133</ecNumber>
    </recommendedName>
</protein>
<evidence type="ECO:0000256" key="2">
    <source>
        <dbReference type="RuleBase" id="RU364082"/>
    </source>
</evidence>
<dbReference type="GO" id="GO:0019305">
    <property type="term" value="P:dTDP-rhamnose biosynthetic process"/>
    <property type="evidence" value="ECO:0007669"/>
    <property type="project" value="UniProtKB-UniPathway"/>
</dbReference>
<proteinExistence type="inferred from homology"/>
<dbReference type="GO" id="GO:0008831">
    <property type="term" value="F:dTDP-4-dehydrorhamnose reductase activity"/>
    <property type="evidence" value="ECO:0007669"/>
    <property type="project" value="UniProtKB-EC"/>
</dbReference>
<dbReference type="UniPathway" id="UPA00124"/>
<reference evidence="4 5" key="1">
    <citation type="journal article" date="2015" name="Nature">
        <title>rRNA introns, odd ribosomes, and small enigmatic genomes across a large radiation of phyla.</title>
        <authorList>
            <person name="Brown C.T."/>
            <person name="Hug L.A."/>
            <person name="Thomas B.C."/>
            <person name="Sharon I."/>
            <person name="Castelle C.J."/>
            <person name="Singh A."/>
            <person name="Wilkins M.J."/>
            <person name="Williams K.H."/>
            <person name="Banfield J.F."/>
        </authorList>
    </citation>
    <scope>NUCLEOTIDE SEQUENCE [LARGE SCALE GENOMIC DNA]</scope>
</reference>
<dbReference type="InterPro" id="IPR029903">
    <property type="entry name" value="RmlD-like-bd"/>
</dbReference>
<feature type="domain" description="RmlD-like substrate binding" evidence="3">
    <location>
        <begin position="4"/>
        <end position="274"/>
    </location>
</feature>
<dbReference type="EMBL" id="LBSM01000004">
    <property type="protein sequence ID" value="KKQ18504.1"/>
    <property type="molecule type" value="Genomic_DNA"/>
</dbReference>
<gene>
    <name evidence="4" type="ORF">US31_C0004G0066</name>
</gene>
<organism evidence="4 5">
    <name type="scientific">Berkelbacteria bacterium GW2011_GWA1_36_9</name>
    <dbReference type="NCBI Taxonomy" id="1618331"/>
    <lineage>
        <taxon>Bacteria</taxon>
        <taxon>Candidatus Berkelbacteria</taxon>
    </lineage>
</organism>
<sequence length="294" mass="32400">MKKEVLIVGGSSMVGSRFTELNRDHFTFEVPTENELNLLDMQSVNRVVGNSPVSTVVNFAAFTNVGKAEEEKGNKDGLAYKLNAKAVEGLARACKDSGKRLVHISTEYVFDGMKKHGLYKESDKQSPINWYGRTKYDGEELVQGSGCAYTIARISMPYRARFPAKPDLARTFLSMLRSGQEISGCIDVINTPTLIDDLTHGLKLVIDHEIDGIIHLSSEDGISPFLFAKAITEKFGLDGNLVKPIAFNVFCEGRPAPLLKNSGLDTSKFQGLFGRGILHTVNGGLENFKQQMLY</sequence>
<evidence type="ECO:0000313" key="4">
    <source>
        <dbReference type="EMBL" id="KKQ18504.1"/>
    </source>
</evidence>
<dbReference type="Pfam" id="PF04321">
    <property type="entry name" value="RmlD_sub_bind"/>
    <property type="match status" value="1"/>
</dbReference>
<evidence type="ECO:0000259" key="3">
    <source>
        <dbReference type="Pfam" id="PF04321"/>
    </source>
</evidence>
<dbReference type="PATRIC" id="fig|1618331.3.peg.317"/>
<dbReference type="AlphaFoldDB" id="A0A0G0I2J4"/>
<keyword evidence="2" id="KW-0560">Oxidoreductase</keyword>
<dbReference type="Gene3D" id="3.90.25.10">
    <property type="entry name" value="UDP-galactose 4-epimerase, domain 1"/>
    <property type="match status" value="1"/>
</dbReference>
<name>A0A0G0I2J4_9BACT</name>
<comment type="function">
    <text evidence="2">Catalyzes the reduction of dTDP-6-deoxy-L-lyxo-4-hexulose to yield dTDP-L-rhamnose.</text>
</comment>